<feature type="signal peptide" evidence="1">
    <location>
        <begin position="1"/>
        <end position="18"/>
    </location>
</feature>
<keyword evidence="1" id="KW-0732">Signal</keyword>
<dbReference type="EMBL" id="FRAS01000012">
    <property type="protein sequence ID" value="SHL24234.1"/>
    <property type="molecule type" value="Genomic_DNA"/>
</dbReference>
<evidence type="ECO:0000256" key="1">
    <source>
        <dbReference type="SAM" id="SignalP"/>
    </source>
</evidence>
<organism evidence="2 3">
    <name type="scientific">Hymenobacter psychrotolerans DSM 18569</name>
    <dbReference type="NCBI Taxonomy" id="1121959"/>
    <lineage>
        <taxon>Bacteria</taxon>
        <taxon>Pseudomonadati</taxon>
        <taxon>Bacteroidota</taxon>
        <taxon>Cytophagia</taxon>
        <taxon>Cytophagales</taxon>
        <taxon>Hymenobacteraceae</taxon>
        <taxon>Hymenobacter</taxon>
    </lineage>
</organism>
<accession>A0A1M6Z118</accession>
<protein>
    <submittedName>
        <fullName evidence="2">Uncharacterized protein</fullName>
    </submittedName>
</protein>
<dbReference type="STRING" id="1121959.SAMN02746009_02391"/>
<evidence type="ECO:0000313" key="2">
    <source>
        <dbReference type="EMBL" id="SHL24234.1"/>
    </source>
</evidence>
<feature type="chain" id="PRO_5012274566" evidence="1">
    <location>
        <begin position="19"/>
        <end position="39"/>
    </location>
</feature>
<name>A0A1M6Z118_9BACT</name>
<evidence type="ECO:0000313" key="3">
    <source>
        <dbReference type="Proteomes" id="UP000183947"/>
    </source>
</evidence>
<gene>
    <name evidence="2" type="ORF">SAMN02746009_02391</name>
</gene>
<keyword evidence="3" id="KW-1185">Reference proteome</keyword>
<sequence length="39" mass="3928">MKTTIRLVASCTLLGLLAACGSKDKPAETAATETASTTT</sequence>
<reference evidence="3" key="1">
    <citation type="submission" date="2016-11" db="EMBL/GenBank/DDBJ databases">
        <authorList>
            <person name="Varghese N."/>
            <person name="Submissions S."/>
        </authorList>
    </citation>
    <scope>NUCLEOTIDE SEQUENCE [LARGE SCALE GENOMIC DNA]</scope>
    <source>
        <strain evidence="3">DSM 18569</strain>
    </source>
</reference>
<dbReference type="Proteomes" id="UP000183947">
    <property type="component" value="Unassembled WGS sequence"/>
</dbReference>
<dbReference type="AlphaFoldDB" id="A0A1M6Z118"/>
<dbReference type="PROSITE" id="PS51257">
    <property type="entry name" value="PROKAR_LIPOPROTEIN"/>
    <property type="match status" value="1"/>
</dbReference>
<proteinExistence type="predicted"/>